<keyword evidence="2" id="KW-0472">Membrane</keyword>
<organism evidence="4 5">
    <name type="scientific">Cavenderia fasciculata</name>
    <name type="common">Slime mold</name>
    <name type="synonym">Dictyostelium fasciculatum</name>
    <dbReference type="NCBI Taxonomy" id="261658"/>
    <lineage>
        <taxon>Eukaryota</taxon>
        <taxon>Amoebozoa</taxon>
        <taxon>Evosea</taxon>
        <taxon>Eumycetozoa</taxon>
        <taxon>Dictyostelia</taxon>
        <taxon>Acytosteliales</taxon>
        <taxon>Cavenderiaceae</taxon>
        <taxon>Cavenderia</taxon>
    </lineage>
</organism>
<keyword evidence="1" id="KW-0813">Transport</keyword>
<proteinExistence type="predicted"/>
<feature type="domain" description="CDR ABC transporter" evidence="3">
    <location>
        <begin position="397"/>
        <end position="450"/>
    </location>
</feature>
<accession>F4Q030</accession>
<dbReference type="GeneID" id="14870913"/>
<keyword evidence="2" id="KW-0812">Transmembrane</keyword>
<dbReference type="AlphaFoldDB" id="F4Q030"/>
<protein>
    <submittedName>
        <fullName evidence="4">ABC transporter G family protein</fullName>
    </submittedName>
</protein>
<gene>
    <name evidence="4" type="ORF">DFA_02684</name>
</gene>
<dbReference type="GO" id="GO:0016020">
    <property type="term" value="C:membrane"/>
    <property type="evidence" value="ECO:0007669"/>
    <property type="project" value="InterPro"/>
</dbReference>
<name>F4Q030_CACFS</name>
<dbReference type="STRING" id="1054147.F4Q030"/>
<reference evidence="5" key="1">
    <citation type="journal article" date="2011" name="Genome Res.">
        <title>Phylogeny-wide analysis of social amoeba genomes highlights ancient origins for complex intercellular communication.</title>
        <authorList>
            <person name="Heidel A.J."/>
            <person name="Lawal H.M."/>
            <person name="Felder M."/>
            <person name="Schilde C."/>
            <person name="Helps N.R."/>
            <person name="Tunggal B."/>
            <person name="Rivero F."/>
            <person name="John U."/>
            <person name="Schleicher M."/>
            <person name="Eichinger L."/>
            <person name="Platzer M."/>
            <person name="Noegel A.A."/>
            <person name="Schaap P."/>
            <person name="Gloeckner G."/>
        </authorList>
    </citation>
    <scope>NUCLEOTIDE SEQUENCE [LARGE SCALE GENOMIC DNA]</scope>
    <source>
        <strain evidence="5">SH3</strain>
    </source>
</reference>
<feature type="transmembrane region" description="Helical" evidence="2">
    <location>
        <begin position="415"/>
        <end position="435"/>
    </location>
</feature>
<dbReference type="PANTHER" id="PTHR46599:SF3">
    <property type="entry name" value="PIGGYBAC TRANSPOSABLE ELEMENT-DERIVED PROTEIN 4"/>
    <property type="match status" value="1"/>
</dbReference>
<keyword evidence="2" id="KW-1133">Transmembrane helix</keyword>
<dbReference type="RefSeq" id="XP_004357406.1">
    <property type="nucleotide sequence ID" value="XM_004357350.1"/>
</dbReference>
<dbReference type="EMBL" id="GL883017">
    <property type="protein sequence ID" value="EGG18944.1"/>
    <property type="molecule type" value="Genomic_DNA"/>
</dbReference>
<dbReference type="GO" id="GO:0005524">
    <property type="term" value="F:ATP binding"/>
    <property type="evidence" value="ECO:0007669"/>
    <property type="project" value="InterPro"/>
</dbReference>
<dbReference type="OrthoDB" id="66620at2759"/>
<evidence type="ECO:0000259" key="3">
    <source>
        <dbReference type="Pfam" id="PF06422"/>
    </source>
</evidence>
<dbReference type="KEGG" id="dfa:DFA_02684"/>
<evidence type="ECO:0000313" key="5">
    <source>
        <dbReference type="Proteomes" id="UP000007797"/>
    </source>
</evidence>
<dbReference type="Proteomes" id="UP000007797">
    <property type="component" value="Unassembled WGS sequence"/>
</dbReference>
<evidence type="ECO:0000313" key="4">
    <source>
        <dbReference type="EMBL" id="EGG18944.1"/>
    </source>
</evidence>
<sequence>MIGGHYLFAMDNYYTSLQVATVLSNFGQNNNGITDSNSNNTNNNNINNNNNKIHYVMTVRAIRPSYLFKDGLGHMVQKDSKKKLAAIAFPKENSGIPQDICATAINDSKVTYFLSNACSPSLKDGKLTKLDVQTQYNATTHGVDLSGQLSSNCRSYPHRKTKYTHVNLMTQFDRAMVNAYCIFKKLQGRGSYRFCDFVKSVVQEMLRLPTPPIRTHQQQNIGIKIDQSLKDKIKQLEEELDAAQSGNGSQYYGPTAAAQTVVHALVRDSTSGHKPCQYCKVLKIKARTRTTKVCCQCKVNFHDECYLIAHLPENKVLLATLIMATPTTTPTTTTKSLSIKRGFFVNLKDLPSGWVWMPYISYFKYLIEAIVVNSFQGIVFSCSDSERIGGQCPTSTGEQVIDRMNYGYDNYWRNVWIVLLFVIAFRVLAFLVLSFKSRDQFTSKMKTFKPTTN</sequence>
<dbReference type="PANTHER" id="PTHR46599">
    <property type="entry name" value="PIGGYBAC TRANSPOSABLE ELEMENT-DERIVED PROTEIN 4"/>
    <property type="match status" value="1"/>
</dbReference>
<dbReference type="Pfam" id="PF06422">
    <property type="entry name" value="PDR_CDR"/>
    <property type="match status" value="1"/>
</dbReference>
<dbReference type="InterPro" id="IPR010929">
    <property type="entry name" value="PDR_CDR_ABC"/>
</dbReference>
<evidence type="ECO:0000256" key="2">
    <source>
        <dbReference type="SAM" id="Phobius"/>
    </source>
</evidence>
<evidence type="ECO:0000256" key="1">
    <source>
        <dbReference type="ARBA" id="ARBA00022448"/>
    </source>
</evidence>
<keyword evidence="5" id="KW-1185">Reference proteome</keyword>
<dbReference type="GO" id="GO:0042626">
    <property type="term" value="F:ATPase-coupled transmembrane transporter activity"/>
    <property type="evidence" value="ECO:0007669"/>
    <property type="project" value="InterPro"/>
</dbReference>